<evidence type="ECO:0000256" key="2">
    <source>
        <dbReference type="ARBA" id="ARBA00002388"/>
    </source>
</evidence>
<dbReference type="GO" id="GO:0003723">
    <property type="term" value="F:RNA binding"/>
    <property type="evidence" value="ECO:0007669"/>
    <property type="project" value="UniProtKB-UniRule"/>
</dbReference>
<evidence type="ECO:0000256" key="9">
    <source>
        <dbReference type="PROSITE-ProRule" id="PRU00176"/>
    </source>
</evidence>
<comment type="function">
    <text evidence="2 10">PPIases accelerate the folding of proteins. It catalyzes the cis-trans isomerization of proline imidic peptide bonds in oligopeptides.</text>
</comment>
<dbReference type="Pfam" id="PF00076">
    <property type="entry name" value="RRM_1"/>
    <property type="match status" value="1"/>
</dbReference>
<evidence type="ECO:0000256" key="1">
    <source>
        <dbReference type="ARBA" id="ARBA00000971"/>
    </source>
</evidence>
<comment type="catalytic activity">
    <reaction evidence="1 10">
        <text>[protein]-peptidylproline (omega=180) = [protein]-peptidylproline (omega=0)</text>
        <dbReference type="Rhea" id="RHEA:16237"/>
        <dbReference type="Rhea" id="RHEA-COMP:10747"/>
        <dbReference type="Rhea" id="RHEA-COMP:10748"/>
        <dbReference type="ChEBI" id="CHEBI:83833"/>
        <dbReference type="ChEBI" id="CHEBI:83834"/>
        <dbReference type="EC" id="5.2.1.8"/>
    </reaction>
</comment>
<evidence type="ECO:0000259" key="13">
    <source>
        <dbReference type="PROSITE" id="PS50102"/>
    </source>
</evidence>
<keyword evidence="15" id="KW-1185">Reference proteome</keyword>
<evidence type="ECO:0000256" key="3">
    <source>
        <dbReference type="ARBA" id="ARBA00004123"/>
    </source>
</evidence>
<evidence type="ECO:0000256" key="10">
    <source>
        <dbReference type="RuleBase" id="RU365081"/>
    </source>
</evidence>
<comment type="similarity">
    <text evidence="4 10">Belongs to the cyclophilin-type PPIase family. PPIL4 subfamily.</text>
</comment>
<dbReference type="CDD" id="cd01921">
    <property type="entry name" value="cyclophilin_RRM"/>
    <property type="match status" value="1"/>
</dbReference>
<evidence type="ECO:0000256" key="6">
    <source>
        <dbReference type="ARBA" id="ARBA00023110"/>
    </source>
</evidence>
<gene>
    <name evidence="14" type="ORF">AAP_00382</name>
</gene>
<dbReference type="PROSITE" id="PS50102">
    <property type="entry name" value="RRM"/>
    <property type="match status" value="1"/>
</dbReference>
<dbReference type="PROSITE" id="PS50072">
    <property type="entry name" value="CSA_PPIASE_2"/>
    <property type="match status" value="1"/>
</dbReference>
<name>A0A168DUC5_9EURO</name>
<dbReference type="FunFam" id="2.40.100.10:FF:000015">
    <property type="entry name" value="Peptidyl-prolyl cis-trans isomerase"/>
    <property type="match status" value="1"/>
</dbReference>
<dbReference type="InterPro" id="IPR035538">
    <property type="entry name" value="Cyclophilin_PPIL4"/>
</dbReference>
<feature type="compositionally biased region" description="Basic and acidic residues" evidence="11">
    <location>
        <begin position="438"/>
        <end position="475"/>
    </location>
</feature>
<dbReference type="VEuPathDB" id="FungiDB:AAP_00382"/>
<keyword evidence="6 10" id="KW-0697">Rotamase</keyword>
<feature type="domain" description="PPIase cyclophilin-type" evidence="12">
    <location>
        <begin position="6"/>
        <end position="171"/>
    </location>
</feature>
<keyword evidence="8 10" id="KW-0539">Nucleus</keyword>
<accession>A0A168DUC5</accession>
<keyword evidence="5 9" id="KW-0694">RNA-binding</keyword>
<feature type="domain" description="RRM" evidence="13">
    <location>
        <begin position="248"/>
        <end position="326"/>
    </location>
</feature>
<dbReference type="FunFam" id="3.30.70.330:FF:000377">
    <property type="entry name" value="Peptidyl-prolyl cis-trans isomerase"/>
    <property type="match status" value="1"/>
</dbReference>
<dbReference type="EMBL" id="AZGZ01000001">
    <property type="protein sequence ID" value="KZZ98121.1"/>
    <property type="molecule type" value="Genomic_DNA"/>
</dbReference>
<keyword evidence="7 10" id="KW-0413">Isomerase</keyword>
<organism evidence="14 15">
    <name type="scientific">Ascosphaera apis ARSEF 7405</name>
    <dbReference type="NCBI Taxonomy" id="392613"/>
    <lineage>
        <taxon>Eukaryota</taxon>
        <taxon>Fungi</taxon>
        <taxon>Dikarya</taxon>
        <taxon>Ascomycota</taxon>
        <taxon>Pezizomycotina</taxon>
        <taxon>Eurotiomycetes</taxon>
        <taxon>Eurotiomycetidae</taxon>
        <taxon>Onygenales</taxon>
        <taxon>Ascosphaeraceae</taxon>
        <taxon>Ascosphaera</taxon>
    </lineage>
</organism>
<dbReference type="GO" id="GO:0006357">
    <property type="term" value="P:regulation of transcription by RNA polymerase II"/>
    <property type="evidence" value="ECO:0007669"/>
    <property type="project" value="EnsemblFungi"/>
</dbReference>
<evidence type="ECO:0000313" key="15">
    <source>
        <dbReference type="Proteomes" id="UP000242877"/>
    </source>
</evidence>
<evidence type="ECO:0000256" key="8">
    <source>
        <dbReference type="ARBA" id="ARBA00023242"/>
    </source>
</evidence>
<dbReference type="Proteomes" id="UP000242877">
    <property type="component" value="Unassembled WGS sequence"/>
</dbReference>
<dbReference type="InterPro" id="IPR002130">
    <property type="entry name" value="Cyclophilin-type_PPIase_dom"/>
</dbReference>
<dbReference type="SMART" id="SM00360">
    <property type="entry name" value="RRM"/>
    <property type="match status" value="1"/>
</dbReference>
<evidence type="ECO:0000259" key="12">
    <source>
        <dbReference type="PROSITE" id="PS50072"/>
    </source>
</evidence>
<comment type="subcellular location">
    <subcellularLocation>
        <location evidence="3 10">Nucleus</location>
    </subcellularLocation>
</comment>
<reference evidence="14 15" key="1">
    <citation type="journal article" date="2016" name="Genome Biol. Evol.">
        <title>Divergent and convergent evolution of fungal pathogenicity.</title>
        <authorList>
            <person name="Shang Y."/>
            <person name="Xiao G."/>
            <person name="Zheng P."/>
            <person name="Cen K."/>
            <person name="Zhan S."/>
            <person name="Wang C."/>
        </authorList>
    </citation>
    <scope>NUCLEOTIDE SEQUENCE [LARGE SCALE GENOMIC DNA]</scope>
    <source>
        <strain evidence="14 15">ARSEF 7405</strain>
    </source>
</reference>
<evidence type="ECO:0000256" key="5">
    <source>
        <dbReference type="ARBA" id="ARBA00022884"/>
    </source>
</evidence>
<dbReference type="SUPFAM" id="SSF54928">
    <property type="entry name" value="RNA-binding domain, RBD"/>
    <property type="match status" value="1"/>
</dbReference>
<dbReference type="GO" id="GO:0003755">
    <property type="term" value="F:peptidyl-prolyl cis-trans isomerase activity"/>
    <property type="evidence" value="ECO:0007669"/>
    <property type="project" value="UniProtKB-UniRule"/>
</dbReference>
<evidence type="ECO:0000313" key="14">
    <source>
        <dbReference type="EMBL" id="KZZ98121.1"/>
    </source>
</evidence>
<dbReference type="Pfam" id="PF00160">
    <property type="entry name" value="Pro_isomerase"/>
    <property type="match status" value="1"/>
</dbReference>
<dbReference type="SUPFAM" id="SSF50891">
    <property type="entry name" value="Cyclophilin-like"/>
    <property type="match status" value="1"/>
</dbReference>
<evidence type="ECO:0000256" key="4">
    <source>
        <dbReference type="ARBA" id="ARBA00010739"/>
    </source>
</evidence>
<protein>
    <recommendedName>
        <fullName evidence="10">Peptidyl-prolyl cis-trans isomerase</fullName>
        <shortName evidence="10">PPIase</shortName>
        <ecNumber evidence="10">5.2.1.8</ecNumber>
    </recommendedName>
</protein>
<comment type="caution">
    <text evidence="14">The sequence shown here is derived from an EMBL/GenBank/DDBJ whole genome shotgun (WGS) entry which is preliminary data.</text>
</comment>
<dbReference type="InterPro" id="IPR029000">
    <property type="entry name" value="Cyclophilin-like_dom_sf"/>
</dbReference>
<dbReference type="InterPro" id="IPR035979">
    <property type="entry name" value="RBD_domain_sf"/>
</dbReference>
<dbReference type="AlphaFoldDB" id="A0A168DUC5"/>
<dbReference type="CDD" id="cd12235">
    <property type="entry name" value="RRM_PPIL4"/>
    <property type="match status" value="1"/>
</dbReference>
<evidence type="ECO:0000256" key="7">
    <source>
        <dbReference type="ARBA" id="ARBA00023235"/>
    </source>
</evidence>
<dbReference type="OrthoDB" id="2083at2759"/>
<dbReference type="InterPro" id="IPR000504">
    <property type="entry name" value="RRM_dom"/>
</dbReference>
<dbReference type="PANTHER" id="PTHR45843:SF1">
    <property type="entry name" value="PEPTIDYL-PROLYL CIS-TRANS ISOMERASE-LIKE 4"/>
    <property type="match status" value="1"/>
</dbReference>
<dbReference type="PANTHER" id="PTHR45843">
    <property type="entry name" value="PEPTIDYL-PROLYL CIS-TRANS ISOMERASE-LIKE 4"/>
    <property type="match status" value="1"/>
</dbReference>
<dbReference type="EC" id="5.2.1.8" evidence="10"/>
<dbReference type="GO" id="GO:0000785">
    <property type="term" value="C:chromatin"/>
    <property type="evidence" value="ECO:0007669"/>
    <property type="project" value="EnsemblFungi"/>
</dbReference>
<dbReference type="InterPro" id="IPR035542">
    <property type="entry name" value="CRIP"/>
</dbReference>
<feature type="compositionally biased region" description="Basic residues" evidence="11">
    <location>
        <begin position="410"/>
        <end position="424"/>
    </location>
</feature>
<dbReference type="Gene3D" id="3.30.70.330">
    <property type="match status" value="1"/>
</dbReference>
<feature type="region of interest" description="Disordered" evidence="11">
    <location>
        <begin position="338"/>
        <end position="475"/>
    </location>
</feature>
<feature type="compositionally biased region" description="Basic and acidic residues" evidence="11">
    <location>
        <begin position="356"/>
        <end position="393"/>
    </location>
</feature>
<dbReference type="InterPro" id="IPR012677">
    <property type="entry name" value="Nucleotide-bd_a/b_plait_sf"/>
</dbReference>
<dbReference type="PRINTS" id="PR00153">
    <property type="entry name" value="CSAPPISMRASE"/>
</dbReference>
<dbReference type="Gene3D" id="2.40.100.10">
    <property type="entry name" value="Cyclophilin-like"/>
    <property type="match status" value="1"/>
</dbReference>
<dbReference type="GO" id="GO:0005634">
    <property type="term" value="C:nucleus"/>
    <property type="evidence" value="ECO:0007669"/>
    <property type="project" value="UniProtKB-SubCell"/>
</dbReference>
<sequence>MSVLLETSLGDIVIDLLVDDAPKCCENFLKLCKIKYYNFSPVFKVQKNFSLQTGDPIGPGSPESDGGSSIWGVLNGSSQKTFPVTLSPKMKHAERGTVSMASVPSTHDPDERLVASQFLITLGDNLEYLDGKAVPFGTVVEGFDVLDKVNNAFLDDDGRPLKDIRIRHTVILDDPYDDPPGLVEPPSSPLPTKAQLATVRIADDEELEEEADEEALEKVRREREARAQALTLEMVGDLPFAEVKPPENVLFVCKLNPVTQDEDLQLIFSRFGPIVSCEVIRDKNTGDSLQYAFIEFENQKDCEQAYFKMQGVLIDDHHIHVDFSQSVSKLSEYWRKDANDKRRSQHHRGGFGGVDALERKRQYRDEAPRRERGDRYGMVFDKQEMGRREPERSRRARSRSRSVSPIGSPPRRHRESRHGRKERSRSRDRSPYRRRRSRTPERRDSDRRRGHDRRSDRPRREEYRDYRDSRHGSRR</sequence>
<evidence type="ECO:0000256" key="11">
    <source>
        <dbReference type="SAM" id="MobiDB-lite"/>
    </source>
</evidence>
<proteinExistence type="inferred from homology"/>